<evidence type="ECO:0000313" key="3">
    <source>
        <dbReference type="EnsemblPlants" id="AES63896"/>
    </source>
</evidence>
<evidence type="ECO:0000256" key="1">
    <source>
        <dbReference type="SAM" id="Phobius"/>
    </source>
</evidence>
<protein>
    <submittedName>
        <fullName evidence="2">Transmembrane protein, putative</fullName>
    </submittedName>
</protein>
<name>G7ISG3_MEDTR</name>
<dbReference type="Proteomes" id="UP000002051">
    <property type="component" value="Chromosome 2"/>
</dbReference>
<accession>A0A0C3UXQ7</accession>
<gene>
    <name evidence="2" type="ordered locus">MTR_2g014500</name>
</gene>
<evidence type="ECO:0000313" key="2">
    <source>
        <dbReference type="EMBL" id="AES63896.2"/>
    </source>
</evidence>
<feature type="transmembrane region" description="Helical" evidence="1">
    <location>
        <begin position="45"/>
        <end position="68"/>
    </location>
</feature>
<reference evidence="3" key="3">
    <citation type="submission" date="2015-04" db="UniProtKB">
        <authorList>
            <consortium name="EnsemblPlants"/>
        </authorList>
    </citation>
    <scope>IDENTIFICATION</scope>
    <source>
        <strain evidence="3">cv. Jemalong A17</strain>
    </source>
</reference>
<sequence length="192" mass="21774">MNHCTKIVCDRDCSVIDGCSFFTINPPSQLQQLQDRRRRKDRGGIVVVLPVVVVFRLYTTPFDVLLVLPISVRLVRRSATTTFAVDTITFTDFSQPLYHNLPPLAASVRTDFLLFLIKIIHKLTPTSDTFQIEGESGTTTRFVSLMTATRRQVCAAMKKIMFCSTTTAAIRWVDEVWSAMMLALRYSKRDSS</sequence>
<proteinExistence type="predicted"/>
<keyword evidence="1" id="KW-0472">Membrane</keyword>
<keyword evidence="1 2" id="KW-0812">Transmembrane</keyword>
<accession>G7ISG3</accession>
<dbReference type="HOGENOM" id="CLU_1417084_0_0_1"/>
<reference evidence="2 4" key="1">
    <citation type="journal article" date="2011" name="Nature">
        <title>The Medicago genome provides insight into the evolution of rhizobial symbioses.</title>
        <authorList>
            <person name="Young N.D."/>
            <person name="Debelle F."/>
            <person name="Oldroyd G.E."/>
            <person name="Geurts R."/>
            <person name="Cannon S.B."/>
            <person name="Udvardi M.K."/>
            <person name="Benedito V.A."/>
            <person name="Mayer K.F."/>
            <person name="Gouzy J."/>
            <person name="Schoof H."/>
            <person name="Van de Peer Y."/>
            <person name="Proost S."/>
            <person name="Cook D.R."/>
            <person name="Meyers B.C."/>
            <person name="Spannagl M."/>
            <person name="Cheung F."/>
            <person name="De Mita S."/>
            <person name="Krishnakumar V."/>
            <person name="Gundlach H."/>
            <person name="Zhou S."/>
            <person name="Mudge J."/>
            <person name="Bharti A.K."/>
            <person name="Murray J.D."/>
            <person name="Naoumkina M.A."/>
            <person name="Rosen B."/>
            <person name="Silverstein K.A."/>
            <person name="Tang H."/>
            <person name="Rombauts S."/>
            <person name="Zhao P.X."/>
            <person name="Zhou P."/>
            <person name="Barbe V."/>
            <person name="Bardou P."/>
            <person name="Bechner M."/>
            <person name="Bellec A."/>
            <person name="Berger A."/>
            <person name="Berges H."/>
            <person name="Bidwell S."/>
            <person name="Bisseling T."/>
            <person name="Choisne N."/>
            <person name="Couloux A."/>
            <person name="Denny R."/>
            <person name="Deshpande S."/>
            <person name="Dai X."/>
            <person name="Doyle J.J."/>
            <person name="Dudez A.M."/>
            <person name="Farmer A.D."/>
            <person name="Fouteau S."/>
            <person name="Franken C."/>
            <person name="Gibelin C."/>
            <person name="Gish J."/>
            <person name="Goldstein S."/>
            <person name="Gonzalez A.J."/>
            <person name="Green P.J."/>
            <person name="Hallab A."/>
            <person name="Hartog M."/>
            <person name="Hua A."/>
            <person name="Humphray S.J."/>
            <person name="Jeong D.H."/>
            <person name="Jing Y."/>
            <person name="Jocker A."/>
            <person name="Kenton S.M."/>
            <person name="Kim D.J."/>
            <person name="Klee K."/>
            <person name="Lai H."/>
            <person name="Lang C."/>
            <person name="Lin S."/>
            <person name="Macmil S.L."/>
            <person name="Magdelenat G."/>
            <person name="Matthews L."/>
            <person name="McCorrison J."/>
            <person name="Monaghan E.L."/>
            <person name="Mun J.H."/>
            <person name="Najar F.Z."/>
            <person name="Nicholson C."/>
            <person name="Noirot C."/>
            <person name="O'Bleness M."/>
            <person name="Paule C.R."/>
            <person name="Poulain J."/>
            <person name="Prion F."/>
            <person name="Qin B."/>
            <person name="Qu C."/>
            <person name="Retzel E.F."/>
            <person name="Riddle C."/>
            <person name="Sallet E."/>
            <person name="Samain S."/>
            <person name="Samson N."/>
            <person name="Sanders I."/>
            <person name="Saurat O."/>
            <person name="Scarpelli C."/>
            <person name="Schiex T."/>
            <person name="Segurens B."/>
            <person name="Severin A.J."/>
            <person name="Sherrier D.J."/>
            <person name="Shi R."/>
            <person name="Sims S."/>
            <person name="Singer S.R."/>
            <person name="Sinharoy S."/>
            <person name="Sterck L."/>
            <person name="Viollet A."/>
            <person name="Wang B.B."/>
            <person name="Wang K."/>
            <person name="Wang M."/>
            <person name="Wang X."/>
            <person name="Warfsmann J."/>
            <person name="Weissenbach J."/>
            <person name="White D.D."/>
            <person name="White J.D."/>
            <person name="Wiley G.B."/>
            <person name="Wincker P."/>
            <person name="Xing Y."/>
            <person name="Yang L."/>
            <person name="Yao Z."/>
            <person name="Ying F."/>
            <person name="Zhai J."/>
            <person name="Zhou L."/>
            <person name="Zuber A."/>
            <person name="Denarie J."/>
            <person name="Dixon R.A."/>
            <person name="May G.D."/>
            <person name="Schwartz D.C."/>
            <person name="Rogers J."/>
            <person name="Quetier F."/>
            <person name="Town C.D."/>
            <person name="Roe B.A."/>
        </authorList>
    </citation>
    <scope>NUCLEOTIDE SEQUENCE [LARGE SCALE GENOMIC DNA]</scope>
    <source>
        <strain evidence="2">A17</strain>
        <strain evidence="3 4">cv. Jemalong A17</strain>
    </source>
</reference>
<dbReference type="EMBL" id="CM001218">
    <property type="protein sequence ID" value="AES63896.2"/>
    <property type="molecule type" value="Genomic_DNA"/>
</dbReference>
<keyword evidence="4" id="KW-1185">Reference proteome</keyword>
<reference evidence="2 4" key="2">
    <citation type="journal article" date="2014" name="BMC Genomics">
        <title>An improved genome release (version Mt4.0) for the model legume Medicago truncatula.</title>
        <authorList>
            <person name="Tang H."/>
            <person name="Krishnakumar V."/>
            <person name="Bidwell S."/>
            <person name="Rosen B."/>
            <person name="Chan A."/>
            <person name="Zhou S."/>
            <person name="Gentzbittel L."/>
            <person name="Childs K.L."/>
            <person name="Yandell M."/>
            <person name="Gundlach H."/>
            <person name="Mayer K.F."/>
            <person name="Schwartz D.C."/>
            <person name="Town C.D."/>
        </authorList>
    </citation>
    <scope>GENOME REANNOTATION</scope>
    <source>
        <strain evidence="3 4">cv. Jemalong A17</strain>
    </source>
</reference>
<dbReference type="EnsemblPlants" id="AES63896">
    <property type="protein sequence ID" value="AES63896"/>
    <property type="gene ID" value="MTR_2g014500"/>
</dbReference>
<dbReference type="AlphaFoldDB" id="G7ISG3"/>
<evidence type="ECO:0000313" key="4">
    <source>
        <dbReference type="Proteomes" id="UP000002051"/>
    </source>
</evidence>
<organism evidence="2 4">
    <name type="scientific">Medicago truncatula</name>
    <name type="common">Barrel medic</name>
    <name type="synonym">Medicago tribuloides</name>
    <dbReference type="NCBI Taxonomy" id="3880"/>
    <lineage>
        <taxon>Eukaryota</taxon>
        <taxon>Viridiplantae</taxon>
        <taxon>Streptophyta</taxon>
        <taxon>Embryophyta</taxon>
        <taxon>Tracheophyta</taxon>
        <taxon>Spermatophyta</taxon>
        <taxon>Magnoliopsida</taxon>
        <taxon>eudicotyledons</taxon>
        <taxon>Gunneridae</taxon>
        <taxon>Pentapetalae</taxon>
        <taxon>rosids</taxon>
        <taxon>fabids</taxon>
        <taxon>Fabales</taxon>
        <taxon>Fabaceae</taxon>
        <taxon>Papilionoideae</taxon>
        <taxon>50 kb inversion clade</taxon>
        <taxon>NPAAA clade</taxon>
        <taxon>Hologalegina</taxon>
        <taxon>IRL clade</taxon>
        <taxon>Trifolieae</taxon>
        <taxon>Medicago</taxon>
    </lineage>
</organism>
<keyword evidence="1" id="KW-1133">Transmembrane helix</keyword>